<feature type="zinc finger region" description="CR-type" evidence="5">
    <location>
        <begin position="136"/>
        <end position="221"/>
    </location>
</feature>
<dbReference type="SUPFAM" id="SSF46565">
    <property type="entry name" value="Chaperone J-domain"/>
    <property type="match status" value="1"/>
</dbReference>
<proteinExistence type="inferred from homology"/>
<keyword evidence="1 5" id="KW-0479">Metal-binding</keyword>
<dbReference type="InterPro" id="IPR044713">
    <property type="entry name" value="DNJA1/2-like"/>
</dbReference>
<dbReference type="Pfam" id="PF00226">
    <property type="entry name" value="DnaJ"/>
    <property type="match status" value="1"/>
</dbReference>
<dbReference type="AlphaFoldDB" id="A0A9P5N405"/>
<dbReference type="SUPFAM" id="SSF57938">
    <property type="entry name" value="DnaJ/Hsp40 cysteine-rich domain"/>
    <property type="match status" value="1"/>
</dbReference>
<dbReference type="Gene3D" id="2.60.260.20">
    <property type="entry name" value="Urease metallochaperone UreE, N-terminal domain"/>
    <property type="match status" value="2"/>
</dbReference>
<accession>A0A9P5N405</accession>
<protein>
    <recommendedName>
        <fullName evidence="11">DnaJ-domain-containing protein</fullName>
    </recommendedName>
</protein>
<comment type="caution">
    <text evidence="9">The sequence shown here is derived from an EMBL/GenBank/DDBJ whole genome shotgun (WGS) entry which is preliminary data.</text>
</comment>
<dbReference type="CDD" id="cd10719">
    <property type="entry name" value="DnaJ_zf"/>
    <property type="match status" value="1"/>
</dbReference>
<dbReference type="PANTHER" id="PTHR43888">
    <property type="entry name" value="DNAJ-LIKE-2, ISOFORM A-RELATED"/>
    <property type="match status" value="1"/>
</dbReference>
<dbReference type="Pfam" id="PF01556">
    <property type="entry name" value="DnaJ_C"/>
    <property type="match status" value="1"/>
</dbReference>
<dbReference type="GO" id="GO:0008270">
    <property type="term" value="F:zinc ion binding"/>
    <property type="evidence" value="ECO:0007669"/>
    <property type="project" value="UniProtKB-KW"/>
</dbReference>
<evidence type="ECO:0000313" key="9">
    <source>
        <dbReference type="EMBL" id="KAF8485795.1"/>
    </source>
</evidence>
<evidence type="ECO:0008006" key="11">
    <source>
        <dbReference type="Google" id="ProtNLM"/>
    </source>
</evidence>
<dbReference type="PROSITE" id="PS51188">
    <property type="entry name" value="ZF_CR"/>
    <property type="match status" value="1"/>
</dbReference>
<feature type="region of interest" description="Disordered" evidence="6">
    <location>
        <begin position="398"/>
        <end position="438"/>
    </location>
</feature>
<dbReference type="OrthoDB" id="550424at2759"/>
<feature type="compositionally biased region" description="Acidic residues" evidence="6">
    <location>
        <begin position="412"/>
        <end position="431"/>
    </location>
</feature>
<dbReference type="InterPro" id="IPR001305">
    <property type="entry name" value="HSP_DnaJ_Cys-rich_dom"/>
</dbReference>
<dbReference type="FunFam" id="2.60.260.20:FF:000003">
    <property type="entry name" value="DnaJ subfamily A member 2"/>
    <property type="match status" value="1"/>
</dbReference>
<dbReference type="CDD" id="cd10747">
    <property type="entry name" value="DnaJ_C"/>
    <property type="match status" value="1"/>
</dbReference>
<dbReference type="InterPro" id="IPR008971">
    <property type="entry name" value="HSP40/DnaJ_pept-bd"/>
</dbReference>
<feature type="domain" description="J" evidence="7">
    <location>
        <begin position="6"/>
        <end position="71"/>
    </location>
</feature>
<evidence type="ECO:0000256" key="2">
    <source>
        <dbReference type="ARBA" id="ARBA00022737"/>
    </source>
</evidence>
<dbReference type="Pfam" id="PF00684">
    <property type="entry name" value="DnaJ_CXXCXGXG"/>
    <property type="match status" value="1"/>
</dbReference>
<evidence type="ECO:0000256" key="5">
    <source>
        <dbReference type="PROSITE-ProRule" id="PRU00546"/>
    </source>
</evidence>
<dbReference type="PROSITE" id="PS00636">
    <property type="entry name" value="DNAJ_1"/>
    <property type="match status" value="1"/>
</dbReference>
<sequence>MTLETELYDVLGVPSTATGDDIKKAYRKKARNLHPDKNPNDPDAIRNFQELGAAYEILNDPNTREVYDTYGMQGLAGPGGPQDGPDAGDLFAQFFGGVPGGFSFEFGGPGRPFRKRNKGEDSVIPYDVSLEDLYNGKTVKVNMEKEVECGVCKGSGAKGSAKAKKCVTCDGKGWKHVYSQVSTVRIATTRGSCNDCHGAGEILREKDRCKKCKGEKVVQEKTRQEVHVERGMRDGQRIVLAGAGDQEPGLPPGDVIFVLKTQRHESFERSGSDLLATVSITLSEAILGFDRILINHLDGRGVRVASPQGKVITSGTTIILRNEGMPTYKNPDMRGNLYIVLDVEMPGEDWMGSVDHKALAALLPPKKADIEPLPEIVDKVAFEEGTLAEVRARSFPAGSGFFDQAFPSQYGEGDENDWEDEEGDEDEDDGGPPECQPQ</sequence>
<evidence type="ECO:0000256" key="3">
    <source>
        <dbReference type="ARBA" id="ARBA00022771"/>
    </source>
</evidence>
<dbReference type="InterPro" id="IPR036869">
    <property type="entry name" value="J_dom_sf"/>
</dbReference>
<evidence type="ECO:0000259" key="7">
    <source>
        <dbReference type="PROSITE" id="PS50076"/>
    </source>
</evidence>
<dbReference type="InterPro" id="IPR002939">
    <property type="entry name" value="DnaJ_C"/>
</dbReference>
<dbReference type="Proteomes" id="UP000759537">
    <property type="component" value="Unassembled WGS sequence"/>
</dbReference>
<dbReference type="SUPFAM" id="SSF49493">
    <property type="entry name" value="HSP40/DnaJ peptide-binding domain"/>
    <property type="match status" value="2"/>
</dbReference>
<evidence type="ECO:0000259" key="8">
    <source>
        <dbReference type="PROSITE" id="PS51188"/>
    </source>
</evidence>
<evidence type="ECO:0000256" key="4">
    <source>
        <dbReference type="ARBA" id="ARBA00022833"/>
    </source>
</evidence>
<reference evidence="9" key="1">
    <citation type="submission" date="2019-10" db="EMBL/GenBank/DDBJ databases">
        <authorList>
            <consortium name="DOE Joint Genome Institute"/>
            <person name="Kuo A."/>
            <person name="Miyauchi S."/>
            <person name="Kiss E."/>
            <person name="Drula E."/>
            <person name="Kohler A."/>
            <person name="Sanchez-Garcia M."/>
            <person name="Andreopoulos B."/>
            <person name="Barry K.W."/>
            <person name="Bonito G."/>
            <person name="Buee M."/>
            <person name="Carver A."/>
            <person name="Chen C."/>
            <person name="Cichocki N."/>
            <person name="Clum A."/>
            <person name="Culley D."/>
            <person name="Crous P.W."/>
            <person name="Fauchery L."/>
            <person name="Girlanda M."/>
            <person name="Hayes R."/>
            <person name="Keri Z."/>
            <person name="LaButti K."/>
            <person name="Lipzen A."/>
            <person name="Lombard V."/>
            <person name="Magnuson J."/>
            <person name="Maillard F."/>
            <person name="Morin E."/>
            <person name="Murat C."/>
            <person name="Nolan M."/>
            <person name="Ohm R."/>
            <person name="Pangilinan J."/>
            <person name="Pereira M."/>
            <person name="Perotto S."/>
            <person name="Peter M."/>
            <person name="Riley R."/>
            <person name="Sitrit Y."/>
            <person name="Stielow B."/>
            <person name="Szollosi G."/>
            <person name="Zifcakova L."/>
            <person name="Stursova M."/>
            <person name="Spatafora J.W."/>
            <person name="Tedersoo L."/>
            <person name="Vaario L.-M."/>
            <person name="Yamada A."/>
            <person name="Yan M."/>
            <person name="Wang P."/>
            <person name="Xu J."/>
            <person name="Bruns T."/>
            <person name="Baldrian P."/>
            <person name="Vilgalys R."/>
            <person name="Henrissat B."/>
            <person name="Grigoriev I.V."/>
            <person name="Hibbett D."/>
            <person name="Nagy L.G."/>
            <person name="Martin F.M."/>
        </authorList>
    </citation>
    <scope>NUCLEOTIDE SEQUENCE</scope>
    <source>
        <strain evidence="9">Prilba</strain>
    </source>
</reference>
<dbReference type="GO" id="GO:0009408">
    <property type="term" value="P:response to heat"/>
    <property type="evidence" value="ECO:0007669"/>
    <property type="project" value="InterPro"/>
</dbReference>
<dbReference type="CDD" id="cd06257">
    <property type="entry name" value="DnaJ"/>
    <property type="match status" value="1"/>
</dbReference>
<dbReference type="InterPro" id="IPR001623">
    <property type="entry name" value="DnaJ_domain"/>
</dbReference>
<gene>
    <name evidence="9" type="ORF">DFH94DRAFT_156206</name>
</gene>
<evidence type="ECO:0000313" key="10">
    <source>
        <dbReference type="Proteomes" id="UP000759537"/>
    </source>
</evidence>
<evidence type="ECO:0000256" key="6">
    <source>
        <dbReference type="SAM" id="MobiDB-lite"/>
    </source>
</evidence>
<name>A0A9P5N405_9AGAM</name>
<keyword evidence="2" id="KW-0677">Repeat</keyword>
<evidence type="ECO:0000256" key="1">
    <source>
        <dbReference type="ARBA" id="ARBA00022723"/>
    </source>
</evidence>
<reference evidence="9" key="2">
    <citation type="journal article" date="2020" name="Nat. Commun.">
        <title>Large-scale genome sequencing of mycorrhizal fungi provides insights into the early evolution of symbiotic traits.</title>
        <authorList>
            <person name="Miyauchi S."/>
            <person name="Kiss E."/>
            <person name="Kuo A."/>
            <person name="Drula E."/>
            <person name="Kohler A."/>
            <person name="Sanchez-Garcia M."/>
            <person name="Morin E."/>
            <person name="Andreopoulos B."/>
            <person name="Barry K.W."/>
            <person name="Bonito G."/>
            <person name="Buee M."/>
            <person name="Carver A."/>
            <person name="Chen C."/>
            <person name="Cichocki N."/>
            <person name="Clum A."/>
            <person name="Culley D."/>
            <person name="Crous P.W."/>
            <person name="Fauchery L."/>
            <person name="Girlanda M."/>
            <person name="Hayes R.D."/>
            <person name="Keri Z."/>
            <person name="LaButti K."/>
            <person name="Lipzen A."/>
            <person name="Lombard V."/>
            <person name="Magnuson J."/>
            <person name="Maillard F."/>
            <person name="Murat C."/>
            <person name="Nolan M."/>
            <person name="Ohm R.A."/>
            <person name="Pangilinan J."/>
            <person name="Pereira M.F."/>
            <person name="Perotto S."/>
            <person name="Peter M."/>
            <person name="Pfister S."/>
            <person name="Riley R."/>
            <person name="Sitrit Y."/>
            <person name="Stielow J.B."/>
            <person name="Szollosi G."/>
            <person name="Zifcakova L."/>
            <person name="Stursova M."/>
            <person name="Spatafora J.W."/>
            <person name="Tedersoo L."/>
            <person name="Vaario L.M."/>
            <person name="Yamada A."/>
            <person name="Yan M."/>
            <person name="Wang P."/>
            <person name="Xu J."/>
            <person name="Bruns T."/>
            <person name="Baldrian P."/>
            <person name="Vilgalys R."/>
            <person name="Dunand C."/>
            <person name="Henrissat B."/>
            <person name="Grigoriev I.V."/>
            <person name="Hibbett D."/>
            <person name="Nagy L.G."/>
            <person name="Martin F.M."/>
        </authorList>
    </citation>
    <scope>NUCLEOTIDE SEQUENCE</scope>
    <source>
        <strain evidence="9">Prilba</strain>
    </source>
</reference>
<dbReference type="InterPro" id="IPR036410">
    <property type="entry name" value="HSP_DnaJ_Cys-rich_dom_sf"/>
</dbReference>
<dbReference type="Gene3D" id="1.10.287.110">
    <property type="entry name" value="DnaJ domain"/>
    <property type="match status" value="1"/>
</dbReference>
<dbReference type="PROSITE" id="PS50076">
    <property type="entry name" value="DNAJ_2"/>
    <property type="match status" value="1"/>
</dbReference>
<dbReference type="InterPro" id="IPR012724">
    <property type="entry name" value="DnaJ"/>
</dbReference>
<dbReference type="GO" id="GO:0030544">
    <property type="term" value="F:Hsp70 protein binding"/>
    <property type="evidence" value="ECO:0007669"/>
    <property type="project" value="InterPro"/>
</dbReference>
<dbReference type="InterPro" id="IPR018253">
    <property type="entry name" value="DnaJ_domain_CS"/>
</dbReference>
<dbReference type="FunFam" id="2.10.230.10:FF:000001">
    <property type="entry name" value="DnaJ subfamily A member 2"/>
    <property type="match status" value="1"/>
</dbReference>
<organism evidence="9 10">
    <name type="scientific">Russula ochroleuca</name>
    <dbReference type="NCBI Taxonomy" id="152965"/>
    <lineage>
        <taxon>Eukaryota</taxon>
        <taxon>Fungi</taxon>
        <taxon>Dikarya</taxon>
        <taxon>Basidiomycota</taxon>
        <taxon>Agaricomycotina</taxon>
        <taxon>Agaricomycetes</taxon>
        <taxon>Russulales</taxon>
        <taxon>Russulaceae</taxon>
        <taxon>Russula</taxon>
    </lineage>
</organism>
<dbReference type="GO" id="GO:0006457">
    <property type="term" value="P:protein folding"/>
    <property type="evidence" value="ECO:0007669"/>
    <property type="project" value="InterPro"/>
</dbReference>
<dbReference type="GO" id="GO:0051082">
    <property type="term" value="F:unfolded protein binding"/>
    <property type="evidence" value="ECO:0007669"/>
    <property type="project" value="InterPro"/>
</dbReference>
<dbReference type="EMBL" id="WHVB01000002">
    <property type="protein sequence ID" value="KAF8485795.1"/>
    <property type="molecule type" value="Genomic_DNA"/>
</dbReference>
<dbReference type="GO" id="GO:0005524">
    <property type="term" value="F:ATP binding"/>
    <property type="evidence" value="ECO:0007669"/>
    <property type="project" value="InterPro"/>
</dbReference>
<dbReference type="SMART" id="SM00271">
    <property type="entry name" value="DnaJ"/>
    <property type="match status" value="1"/>
</dbReference>
<dbReference type="PRINTS" id="PR00625">
    <property type="entry name" value="JDOMAIN"/>
</dbReference>
<dbReference type="Gene3D" id="2.10.230.10">
    <property type="entry name" value="Heat shock protein DnaJ, cysteine-rich domain"/>
    <property type="match status" value="1"/>
</dbReference>
<feature type="domain" description="CR-type" evidence="8">
    <location>
        <begin position="136"/>
        <end position="221"/>
    </location>
</feature>
<dbReference type="HAMAP" id="MF_01152">
    <property type="entry name" value="DnaJ"/>
    <property type="match status" value="1"/>
</dbReference>
<keyword evidence="10" id="KW-1185">Reference proteome</keyword>
<keyword evidence="4 5" id="KW-0862">Zinc</keyword>
<keyword evidence="3 5" id="KW-0863">Zinc-finger</keyword>